<keyword evidence="2" id="KW-1185">Reference proteome</keyword>
<proteinExistence type="predicted"/>
<gene>
    <name evidence="1" type="ORF">PROFUN_13501</name>
</gene>
<comment type="caution">
    <text evidence="1">The sequence shown here is derived from an EMBL/GenBank/DDBJ whole genome shotgun (WGS) entry which is preliminary data.</text>
</comment>
<reference evidence="1 2" key="1">
    <citation type="journal article" date="2018" name="Genome Biol. Evol.">
        <title>Multiple Roots of Fruiting Body Formation in Amoebozoa.</title>
        <authorList>
            <person name="Hillmann F."/>
            <person name="Forbes G."/>
            <person name="Novohradska S."/>
            <person name="Ferling I."/>
            <person name="Riege K."/>
            <person name="Groth M."/>
            <person name="Westermann M."/>
            <person name="Marz M."/>
            <person name="Spaller T."/>
            <person name="Winckler T."/>
            <person name="Schaap P."/>
            <person name="Glockner G."/>
        </authorList>
    </citation>
    <scope>NUCLEOTIDE SEQUENCE [LARGE SCALE GENOMIC DNA]</scope>
    <source>
        <strain evidence="1 2">Jena</strain>
    </source>
</reference>
<name>A0A2P6N3T3_9EUKA</name>
<sequence>MLDESLLTEGGKIESLSFLLTRDELKHNNENNTAPEHPNFHMYKSDVHVTSASTTIDSPASAPKASHRHHLEDIRWIPGFLTPSGDGSPQLMISASQCEYSTCRQ</sequence>
<dbReference type="InParanoid" id="A0A2P6N3T3"/>
<dbReference type="AlphaFoldDB" id="A0A2P6N3T3"/>
<protein>
    <submittedName>
        <fullName evidence="1">Uncharacterized protein</fullName>
    </submittedName>
</protein>
<evidence type="ECO:0000313" key="2">
    <source>
        <dbReference type="Proteomes" id="UP000241769"/>
    </source>
</evidence>
<evidence type="ECO:0000313" key="1">
    <source>
        <dbReference type="EMBL" id="PRP78627.1"/>
    </source>
</evidence>
<dbReference type="EMBL" id="MDYQ01000213">
    <property type="protein sequence ID" value="PRP78627.1"/>
    <property type="molecule type" value="Genomic_DNA"/>
</dbReference>
<dbReference type="Proteomes" id="UP000241769">
    <property type="component" value="Unassembled WGS sequence"/>
</dbReference>
<accession>A0A2P6N3T3</accession>
<organism evidence="1 2">
    <name type="scientific">Planoprotostelium fungivorum</name>
    <dbReference type="NCBI Taxonomy" id="1890364"/>
    <lineage>
        <taxon>Eukaryota</taxon>
        <taxon>Amoebozoa</taxon>
        <taxon>Evosea</taxon>
        <taxon>Variosea</taxon>
        <taxon>Cavosteliida</taxon>
        <taxon>Cavosteliaceae</taxon>
        <taxon>Planoprotostelium</taxon>
    </lineage>
</organism>